<name>A0A0S4XPU3_9BACT</name>
<feature type="domain" description="Chemoreceptor zinc-binding" evidence="1">
    <location>
        <begin position="17"/>
        <end position="85"/>
    </location>
</feature>
<sequence>MTKTDIIEHLNQAKAAHLRWVQRAHMLIFGFEFDKNAIPVDFTQCNFGKWLYSECQKLCSIDNSLSDSITEIEILHTQLHNVYLEIFKIYFGEQKKGFFGNIFGTKKKHLNENDIRLANDYYKNLEKISASLVNKLGSLQKKIHLTSQDSLDTI</sequence>
<dbReference type="AlphaFoldDB" id="A0A0S4XPU3"/>
<dbReference type="EMBL" id="FAXN01000084">
    <property type="protein sequence ID" value="CUV66362.1"/>
    <property type="molecule type" value="Genomic_DNA"/>
</dbReference>
<dbReference type="InterPro" id="IPR025991">
    <property type="entry name" value="Chemoreceptor_zinc-bind_dom"/>
</dbReference>
<accession>A0A0S4XPU3</accession>
<gene>
    <name evidence="2" type="ORF">BN3087_80011</name>
</gene>
<dbReference type="Pfam" id="PF13682">
    <property type="entry name" value="CZB"/>
    <property type="match status" value="1"/>
</dbReference>
<dbReference type="Gene3D" id="1.20.120.30">
    <property type="entry name" value="Aspartate receptor, ligand-binding domain"/>
    <property type="match status" value="1"/>
</dbReference>
<reference evidence="2" key="1">
    <citation type="submission" date="2015-11" db="EMBL/GenBank/DDBJ databases">
        <authorList>
            <person name="Zhang Y."/>
            <person name="Guo Z."/>
        </authorList>
    </citation>
    <scope>NUCLEOTIDE SEQUENCE</scope>
    <source>
        <strain evidence="2">BN30871</strain>
    </source>
</reference>
<organism evidence="2">
    <name type="scientific">Sulfurovum sp. enrichment culture clone C5</name>
    <dbReference type="NCBI Taxonomy" id="497650"/>
    <lineage>
        <taxon>Bacteria</taxon>
        <taxon>Pseudomonadati</taxon>
        <taxon>Campylobacterota</taxon>
        <taxon>Epsilonproteobacteria</taxon>
        <taxon>Campylobacterales</taxon>
        <taxon>Sulfurovaceae</taxon>
        <taxon>Sulfurovum</taxon>
        <taxon>environmental samples</taxon>
    </lineage>
</organism>
<protein>
    <recommendedName>
        <fullName evidence="1">Chemoreceptor zinc-binding domain-containing protein</fullName>
    </recommendedName>
</protein>
<evidence type="ECO:0000259" key="1">
    <source>
        <dbReference type="Pfam" id="PF13682"/>
    </source>
</evidence>
<evidence type="ECO:0000313" key="2">
    <source>
        <dbReference type="EMBL" id="CUV66362.1"/>
    </source>
</evidence>
<proteinExistence type="predicted"/>